<dbReference type="PROSITE" id="PS50234">
    <property type="entry name" value="VWFA"/>
    <property type="match status" value="1"/>
</dbReference>
<dbReference type="AlphaFoldDB" id="A0A392SV68"/>
<evidence type="ECO:0000259" key="1">
    <source>
        <dbReference type="PROSITE" id="PS50234"/>
    </source>
</evidence>
<feature type="domain" description="VWFA" evidence="1">
    <location>
        <begin position="12"/>
        <end position="98"/>
    </location>
</feature>
<comment type="caution">
    <text evidence="2">The sequence shown here is derived from an EMBL/GenBank/DDBJ whole genome shotgun (WGS) entry which is preliminary data.</text>
</comment>
<evidence type="ECO:0000313" key="2">
    <source>
        <dbReference type="EMBL" id="MCI51955.1"/>
    </source>
</evidence>
<proteinExistence type="predicted"/>
<dbReference type="Proteomes" id="UP000265520">
    <property type="component" value="Unassembled WGS sequence"/>
</dbReference>
<dbReference type="Gene3D" id="3.40.50.410">
    <property type="entry name" value="von Willebrand factor, type A domain"/>
    <property type="match status" value="1"/>
</dbReference>
<accession>A0A392SV68</accession>
<dbReference type="InterPro" id="IPR051266">
    <property type="entry name" value="CLCR"/>
</dbReference>
<protein>
    <submittedName>
        <fullName evidence="2">Zinc finger protein</fullName>
    </submittedName>
</protein>
<name>A0A392SV68_9FABA</name>
<keyword evidence="3" id="KW-1185">Reference proteome</keyword>
<organism evidence="2 3">
    <name type="scientific">Trifolium medium</name>
    <dbReference type="NCBI Taxonomy" id="97028"/>
    <lineage>
        <taxon>Eukaryota</taxon>
        <taxon>Viridiplantae</taxon>
        <taxon>Streptophyta</taxon>
        <taxon>Embryophyta</taxon>
        <taxon>Tracheophyta</taxon>
        <taxon>Spermatophyta</taxon>
        <taxon>Magnoliopsida</taxon>
        <taxon>eudicotyledons</taxon>
        <taxon>Gunneridae</taxon>
        <taxon>Pentapetalae</taxon>
        <taxon>rosids</taxon>
        <taxon>fabids</taxon>
        <taxon>Fabales</taxon>
        <taxon>Fabaceae</taxon>
        <taxon>Papilionoideae</taxon>
        <taxon>50 kb inversion clade</taxon>
        <taxon>NPAAA clade</taxon>
        <taxon>Hologalegina</taxon>
        <taxon>IRL clade</taxon>
        <taxon>Trifolieae</taxon>
        <taxon>Trifolium</taxon>
    </lineage>
</organism>
<dbReference type="SUPFAM" id="SSF53300">
    <property type="entry name" value="vWA-like"/>
    <property type="match status" value="1"/>
</dbReference>
<dbReference type="InterPro" id="IPR002035">
    <property type="entry name" value="VWF_A"/>
</dbReference>
<feature type="non-terminal residue" evidence="2">
    <location>
        <position position="98"/>
    </location>
</feature>
<sequence>VSQKVSRRAPVDVVIVLDVGGAMSGQKLRLMKNAMRLVISSMNATDRLSIVAFSGGSKRLLPLKRMTGSGQRSARRIVEALAAIDQSREGVPAKNDAL</sequence>
<dbReference type="PANTHER" id="PTHR10579">
    <property type="entry name" value="CALCIUM-ACTIVATED CHLORIDE CHANNEL REGULATOR"/>
    <property type="match status" value="1"/>
</dbReference>
<dbReference type="InterPro" id="IPR036465">
    <property type="entry name" value="vWFA_dom_sf"/>
</dbReference>
<evidence type="ECO:0000313" key="3">
    <source>
        <dbReference type="Proteomes" id="UP000265520"/>
    </source>
</evidence>
<dbReference type="PANTHER" id="PTHR10579:SF59">
    <property type="entry name" value="E3 UBIQUITIN-PROTEIN LIGASE EDA40-RELATED"/>
    <property type="match status" value="1"/>
</dbReference>
<dbReference type="Pfam" id="PF13519">
    <property type="entry name" value="VWA_2"/>
    <property type="match status" value="1"/>
</dbReference>
<feature type="non-terminal residue" evidence="2">
    <location>
        <position position="1"/>
    </location>
</feature>
<dbReference type="EMBL" id="LXQA010439863">
    <property type="protein sequence ID" value="MCI51955.1"/>
    <property type="molecule type" value="Genomic_DNA"/>
</dbReference>
<reference evidence="2 3" key="1">
    <citation type="journal article" date="2018" name="Front. Plant Sci.">
        <title>Red Clover (Trifolium pratense) and Zigzag Clover (T. medium) - A Picture of Genomic Similarities and Differences.</title>
        <authorList>
            <person name="Dluhosova J."/>
            <person name="Istvanek J."/>
            <person name="Nedelnik J."/>
            <person name="Repkova J."/>
        </authorList>
    </citation>
    <scope>NUCLEOTIDE SEQUENCE [LARGE SCALE GENOMIC DNA]</scope>
    <source>
        <strain evidence="3">cv. 10/8</strain>
        <tissue evidence="2">Leaf</tissue>
    </source>
</reference>